<accession>A0A6M5Z1J1</accession>
<protein>
    <submittedName>
        <fullName evidence="2">Uncharacterized protein</fullName>
    </submittedName>
</protein>
<dbReference type="AlphaFoldDB" id="A0A6M5Z1J1"/>
<dbReference type="EMBL" id="CP053452">
    <property type="protein sequence ID" value="QJW99042.1"/>
    <property type="molecule type" value="Genomic_DNA"/>
</dbReference>
<gene>
    <name evidence="2" type="ORF">FTUN_6640</name>
</gene>
<sequence length="110" mass="12381">MRLTPLANDVPLIARSQPYCFKDYSQSLRTGFTRLWSTLAPAWPNGAHCWPARATLPSAGNGVATGTVFWFGFRRAMNRPPSVRRANSCRRPVHPPHRANERRSTHLRAG</sequence>
<feature type="region of interest" description="Disordered" evidence="1">
    <location>
        <begin position="82"/>
        <end position="110"/>
    </location>
</feature>
<reference evidence="3" key="1">
    <citation type="submission" date="2020-05" db="EMBL/GenBank/DDBJ databases">
        <title>Frigoriglobus tundricola gen. nov., sp. nov., a psychrotolerant cellulolytic planctomycete of the family Gemmataceae with two divergent copies of 16S rRNA gene.</title>
        <authorList>
            <person name="Kulichevskaya I.S."/>
            <person name="Ivanova A.A."/>
            <person name="Naumoff D.G."/>
            <person name="Beletsky A.V."/>
            <person name="Rijpstra W.I.C."/>
            <person name="Sinninghe Damste J.S."/>
            <person name="Mardanov A.V."/>
            <person name="Ravin N.V."/>
            <person name="Dedysh S.N."/>
        </authorList>
    </citation>
    <scope>NUCLEOTIDE SEQUENCE [LARGE SCALE GENOMIC DNA]</scope>
    <source>
        <strain evidence="3">PL17</strain>
    </source>
</reference>
<feature type="compositionally biased region" description="Basic residues" evidence="1">
    <location>
        <begin position="87"/>
        <end position="97"/>
    </location>
</feature>
<dbReference type="Proteomes" id="UP000503447">
    <property type="component" value="Chromosome"/>
</dbReference>
<organism evidence="2 3">
    <name type="scientific">Frigoriglobus tundricola</name>
    <dbReference type="NCBI Taxonomy" id="2774151"/>
    <lineage>
        <taxon>Bacteria</taxon>
        <taxon>Pseudomonadati</taxon>
        <taxon>Planctomycetota</taxon>
        <taxon>Planctomycetia</taxon>
        <taxon>Gemmatales</taxon>
        <taxon>Gemmataceae</taxon>
        <taxon>Frigoriglobus</taxon>
    </lineage>
</organism>
<keyword evidence="3" id="KW-1185">Reference proteome</keyword>
<evidence type="ECO:0000313" key="2">
    <source>
        <dbReference type="EMBL" id="QJW99042.1"/>
    </source>
</evidence>
<evidence type="ECO:0000313" key="3">
    <source>
        <dbReference type="Proteomes" id="UP000503447"/>
    </source>
</evidence>
<evidence type="ECO:0000256" key="1">
    <source>
        <dbReference type="SAM" id="MobiDB-lite"/>
    </source>
</evidence>
<dbReference type="KEGG" id="ftj:FTUN_6640"/>
<name>A0A6M5Z1J1_9BACT</name>
<proteinExistence type="predicted"/>